<gene>
    <name evidence="1" type="ORF">SAMN02910262_01542</name>
</gene>
<organism evidence="1 2">
    <name type="scientific">[Clostridium] aminophilum</name>
    <dbReference type="NCBI Taxonomy" id="1526"/>
    <lineage>
        <taxon>Bacteria</taxon>
        <taxon>Bacillati</taxon>
        <taxon>Bacillota</taxon>
        <taxon>Clostridia</taxon>
        <taxon>Lachnospirales</taxon>
        <taxon>Lachnospiraceae</taxon>
    </lineage>
</organism>
<proteinExistence type="predicted"/>
<name>A0A1I6JIN9_9FIRM</name>
<dbReference type="AlphaFoldDB" id="A0A1I6JIN9"/>
<dbReference type="Proteomes" id="UP000214760">
    <property type="component" value="Unassembled WGS sequence"/>
</dbReference>
<dbReference type="RefSeq" id="WP_143099342.1">
    <property type="nucleotide sequence ID" value="NZ_FOZC01000008.1"/>
</dbReference>
<evidence type="ECO:0000313" key="1">
    <source>
        <dbReference type="EMBL" id="SFR78791.1"/>
    </source>
</evidence>
<accession>A0A1I6JIN9</accession>
<protein>
    <submittedName>
        <fullName evidence="1">Uncharacterized protein</fullName>
    </submittedName>
</protein>
<sequence>MRAAICYLWCKRLGFNEYLNLMQEKDDISMCSYLFPVRELGMNWRCMNEKTIEFRTFNGTLDPLSIQGYIFVVAKLVDRVNESRNLDVNVDRVINNRQMDDEYISSIENYLCDNDEFKTFFRITIRNKKDIDDFSWEMLAGSRPIAVSV</sequence>
<reference evidence="1 2" key="1">
    <citation type="submission" date="2016-10" db="EMBL/GenBank/DDBJ databases">
        <authorList>
            <person name="de Groot N.N."/>
        </authorList>
    </citation>
    <scope>NUCLEOTIDE SEQUENCE [LARGE SCALE GENOMIC DNA]</scope>
    <source>
        <strain evidence="1 2">F</strain>
    </source>
</reference>
<evidence type="ECO:0000313" key="2">
    <source>
        <dbReference type="Proteomes" id="UP000214760"/>
    </source>
</evidence>
<dbReference type="EMBL" id="FOZC01000008">
    <property type="protein sequence ID" value="SFR78791.1"/>
    <property type="molecule type" value="Genomic_DNA"/>
</dbReference>